<accession>A0A3M7HNQ3</accession>
<evidence type="ECO:0000313" key="2">
    <source>
        <dbReference type="EMBL" id="RMZ14913.1"/>
    </source>
</evidence>
<dbReference type="VEuPathDB" id="FungiDB:BTJ68_12409"/>
<gene>
    <name evidence="2" type="ORF">D0864_00030</name>
</gene>
<dbReference type="PANTHER" id="PTHR10622:SF12">
    <property type="entry name" value="HET DOMAIN-CONTAINING PROTEIN"/>
    <property type="match status" value="1"/>
</dbReference>
<reference evidence="2 3" key="1">
    <citation type="journal article" date="2018" name="BMC Genomics">
        <title>Genomic evidence for intraspecific hybridization in a clonal and extremely halotolerant yeast.</title>
        <authorList>
            <person name="Gostincar C."/>
            <person name="Stajich J.E."/>
            <person name="Zupancic J."/>
            <person name="Zalar P."/>
            <person name="Gunde-Cimerman N."/>
        </authorList>
    </citation>
    <scope>NUCLEOTIDE SEQUENCE [LARGE SCALE GENOMIC DNA]</scope>
    <source>
        <strain evidence="2 3">EXF-10513</strain>
    </source>
</reference>
<proteinExistence type="predicted"/>
<dbReference type="Pfam" id="PF06985">
    <property type="entry name" value="HET"/>
    <property type="match status" value="1"/>
</dbReference>
<sequence length="172" mass="20735">MRLINTETLEMHEFLPAHIPRYAILSHRWQEEEVSFKQYTKRQKYPEIQRLKGFAKIEQFCRIARERRKEWAWIDTCCIDSRSSAELSEAINSMWRWYNDAAECYIYLCDVHMKDDFSDVLAQVERSEWFTRGWTLQELLAPRFLWNHSALANVYPGLPIAGLRVRKMWLTL</sequence>
<comment type="caution">
    <text evidence="2">The sequence shown here is derived from an EMBL/GenBank/DDBJ whole genome shotgun (WGS) entry which is preliminary data.</text>
</comment>
<dbReference type="Proteomes" id="UP000269539">
    <property type="component" value="Unassembled WGS sequence"/>
</dbReference>
<dbReference type="InterPro" id="IPR010730">
    <property type="entry name" value="HET"/>
</dbReference>
<dbReference type="EMBL" id="QWIO01000001">
    <property type="protein sequence ID" value="RMZ14913.1"/>
    <property type="molecule type" value="Genomic_DNA"/>
</dbReference>
<evidence type="ECO:0000313" key="3">
    <source>
        <dbReference type="Proteomes" id="UP000269539"/>
    </source>
</evidence>
<protein>
    <recommendedName>
        <fullName evidence="1">Heterokaryon incompatibility domain-containing protein</fullName>
    </recommendedName>
</protein>
<organism evidence="2 3">
    <name type="scientific">Hortaea werneckii</name>
    <name type="common">Black yeast</name>
    <name type="synonym">Cladosporium werneckii</name>
    <dbReference type="NCBI Taxonomy" id="91943"/>
    <lineage>
        <taxon>Eukaryota</taxon>
        <taxon>Fungi</taxon>
        <taxon>Dikarya</taxon>
        <taxon>Ascomycota</taxon>
        <taxon>Pezizomycotina</taxon>
        <taxon>Dothideomycetes</taxon>
        <taxon>Dothideomycetidae</taxon>
        <taxon>Mycosphaerellales</taxon>
        <taxon>Teratosphaeriaceae</taxon>
        <taxon>Hortaea</taxon>
    </lineage>
</organism>
<dbReference type="AlphaFoldDB" id="A0A3M7HNQ3"/>
<name>A0A3M7HNQ3_HORWE</name>
<feature type="domain" description="Heterokaryon incompatibility" evidence="1">
    <location>
        <begin position="22"/>
        <end position="109"/>
    </location>
</feature>
<dbReference type="PANTHER" id="PTHR10622">
    <property type="entry name" value="HET DOMAIN-CONTAINING PROTEIN"/>
    <property type="match status" value="1"/>
</dbReference>
<evidence type="ECO:0000259" key="1">
    <source>
        <dbReference type="Pfam" id="PF06985"/>
    </source>
</evidence>